<feature type="region of interest" description="Disordered" evidence="1">
    <location>
        <begin position="1"/>
        <end position="63"/>
    </location>
</feature>
<protein>
    <submittedName>
        <fullName evidence="2">Actin cortical patch protein</fullName>
    </submittedName>
</protein>
<dbReference type="OrthoDB" id="4167490at2759"/>
<accession>S3C4J6</accession>
<evidence type="ECO:0000313" key="2">
    <source>
        <dbReference type="EMBL" id="EPE08439.1"/>
    </source>
</evidence>
<feature type="compositionally biased region" description="Low complexity" evidence="1">
    <location>
        <begin position="95"/>
        <end position="109"/>
    </location>
</feature>
<feature type="compositionally biased region" description="Low complexity" evidence="1">
    <location>
        <begin position="25"/>
        <end position="38"/>
    </location>
</feature>
<name>S3C4J6_OPHP1</name>
<proteinExistence type="predicted"/>
<evidence type="ECO:0000313" key="3">
    <source>
        <dbReference type="Proteomes" id="UP000016923"/>
    </source>
</evidence>
<dbReference type="EMBL" id="KE148149">
    <property type="protein sequence ID" value="EPE08439.1"/>
    <property type="molecule type" value="Genomic_DNA"/>
</dbReference>
<dbReference type="eggNOG" id="ENOG502T0X6">
    <property type="taxonomic scope" value="Eukaryota"/>
</dbReference>
<reference evidence="2 3" key="1">
    <citation type="journal article" date="2013" name="BMC Genomics">
        <title>The genome and transcriptome of the pine saprophyte Ophiostoma piceae, and a comparison with the bark beetle-associated pine pathogen Grosmannia clavigera.</title>
        <authorList>
            <person name="Haridas S."/>
            <person name="Wang Y."/>
            <person name="Lim L."/>
            <person name="Massoumi Alamouti S."/>
            <person name="Jackman S."/>
            <person name="Docking R."/>
            <person name="Robertson G."/>
            <person name="Birol I."/>
            <person name="Bohlmann J."/>
            <person name="Breuil C."/>
        </authorList>
    </citation>
    <scope>NUCLEOTIDE SEQUENCE [LARGE SCALE GENOMIC DNA]</scope>
    <source>
        <strain evidence="2 3">UAMH 11346</strain>
    </source>
</reference>
<dbReference type="VEuPathDB" id="FungiDB:F503_01222"/>
<dbReference type="Proteomes" id="UP000016923">
    <property type="component" value="Unassembled WGS sequence"/>
</dbReference>
<keyword evidence="3" id="KW-1185">Reference proteome</keyword>
<organism evidence="2 3">
    <name type="scientific">Ophiostoma piceae (strain UAMH 11346)</name>
    <name type="common">Sap stain fungus</name>
    <dbReference type="NCBI Taxonomy" id="1262450"/>
    <lineage>
        <taxon>Eukaryota</taxon>
        <taxon>Fungi</taxon>
        <taxon>Dikarya</taxon>
        <taxon>Ascomycota</taxon>
        <taxon>Pezizomycotina</taxon>
        <taxon>Sordariomycetes</taxon>
        <taxon>Sordariomycetidae</taxon>
        <taxon>Ophiostomatales</taxon>
        <taxon>Ophiostomataceae</taxon>
        <taxon>Ophiostoma</taxon>
    </lineage>
</organism>
<evidence type="ECO:0000256" key="1">
    <source>
        <dbReference type="SAM" id="MobiDB-lite"/>
    </source>
</evidence>
<gene>
    <name evidence="2" type="ORF">F503_01222</name>
</gene>
<dbReference type="AlphaFoldDB" id="S3C4J6"/>
<feature type="region of interest" description="Disordered" evidence="1">
    <location>
        <begin position="75"/>
        <end position="122"/>
    </location>
</feature>
<sequence>MKLTPIRVRGKRKRPARASSVATRTPSPSTSQPSTTSTLKAVATKTTRKYGKPDAESIASTRGMATAPLSVLTHVKKRSRPSSPSFPASSPPAKIPRMAAEAASPSALSPAPPRLSRRPKNRPVPFDRRFPFEIIERIFLLSKNLNLPKSSPRLGWLLSGRRTLIEMVILAFGPTWDLFTDGYNGTALNVQDALGENVAKFQTSILTYSWAKVDLLLDAEHLWVQRKKLTEHLRSLNYFGLDISLVTPLNCVVNPSRLPDLLKLHPRPDIAPQETGVGSDSHHQPPKQPPRAVAIYPCFTFDQLVFMLRCHEAYYVDPSPDEEPLDLLEKGHNSTVLVEVLSVHEINYCLDKATSPFIDHSRGCRHWHVHAGVRIPEWLLLCGGPYYKQRPWTSTQDTRNHRDTVRRRLRIAFDTFYWVVQGGARLSHTDSWEVTLQGVRNLLDIDLTPYEEEEQDFVATARQEDVDKRLKDWGVEGMRDDMVRMGYSLDSLVMGYLALLGSLGLFTRSWPAKVMEGFMLAVTERAVDDPSFRKTRTFLYLQRAALHRWSLTQIHEMTARDPLSITALDNARARYLKNAGYIENSTSAGSYTGR</sequence>
<dbReference type="HOGENOM" id="CLU_459331_0_0_1"/>
<dbReference type="STRING" id="1262450.S3C4J6"/>